<organism evidence="2">
    <name type="scientific">Oryza sativa subsp. japonica</name>
    <name type="common">Rice</name>
    <dbReference type="NCBI Taxonomy" id="39947"/>
    <lineage>
        <taxon>Eukaryota</taxon>
        <taxon>Viridiplantae</taxon>
        <taxon>Streptophyta</taxon>
        <taxon>Embryophyta</taxon>
        <taxon>Tracheophyta</taxon>
        <taxon>Spermatophyta</taxon>
        <taxon>Magnoliopsida</taxon>
        <taxon>Liliopsida</taxon>
        <taxon>Poales</taxon>
        <taxon>Poaceae</taxon>
        <taxon>BOP clade</taxon>
        <taxon>Oryzoideae</taxon>
        <taxon>Oryzeae</taxon>
        <taxon>Oryzinae</taxon>
        <taxon>Oryza</taxon>
        <taxon>Oryza sativa</taxon>
    </lineage>
</organism>
<evidence type="ECO:0000256" key="1">
    <source>
        <dbReference type="SAM" id="MobiDB-lite"/>
    </source>
</evidence>
<sequence>MVAAGLRLSARSAARGAVRAATVANRPDPHPPGRIRRGGAWWRGGVVAVATGGAWWRRTGPGGGRTPAQIRAVLAGSSGADTGRRGSRHAGGGEEAVAATVVRAVQLRSRATRSGACEHHQRRLRLFARRPARMATRGKLTAVAEQTRGGGGTAELAATSSATTAREHGATATVATAQIS</sequence>
<name>B9FAQ7_ORYSJ</name>
<evidence type="ECO:0000313" key="2">
    <source>
        <dbReference type="EMBL" id="EEE59741.1"/>
    </source>
</evidence>
<dbReference type="AlphaFoldDB" id="B9FAQ7"/>
<protein>
    <submittedName>
        <fullName evidence="2">Uncharacterized protein</fullName>
    </submittedName>
</protein>
<accession>B9FAQ7</accession>
<dbReference type="EMBL" id="CM000140">
    <property type="protein sequence ID" value="EEE59741.1"/>
    <property type="molecule type" value="Genomic_DNA"/>
</dbReference>
<proteinExistence type="predicted"/>
<gene>
    <name evidence="2" type="ORF">OsJ_12206</name>
</gene>
<dbReference type="Proteomes" id="UP000007752">
    <property type="component" value="Chromosome 3"/>
</dbReference>
<feature type="region of interest" description="Disordered" evidence="1">
    <location>
        <begin position="160"/>
        <end position="180"/>
    </location>
</feature>
<reference evidence="2" key="2">
    <citation type="submission" date="2008-12" db="EMBL/GenBank/DDBJ databases">
        <title>Improved gene annotation of the rice (Oryza sativa) genomes.</title>
        <authorList>
            <person name="Wang J."/>
            <person name="Li R."/>
            <person name="Fan W."/>
            <person name="Huang Q."/>
            <person name="Zhang J."/>
            <person name="Zhou Y."/>
            <person name="Hu Y."/>
            <person name="Zi S."/>
            <person name="Li J."/>
            <person name="Ni P."/>
            <person name="Zheng H."/>
            <person name="Zhang Y."/>
            <person name="Zhao M."/>
            <person name="Hao Q."/>
            <person name="McDermott J."/>
            <person name="Samudrala R."/>
            <person name="Kristiansen K."/>
            <person name="Wong G.K.-S."/>
        </authorList>
    </citation>
    <scope>NUCLEOTIDE SEQUENCE</scope>
</reference>
<reference evidence="2" key="1">
    <citation type="journal article" date="2005" name="PLoS Biol.">
        <title>The genomes of Oryza sativa: a history of duplications.</title>
        <authorList>
            <person name="Yu J."/>
            <person name="Wang J."/>
            <person name="Lin W."/>
            <person name="Li S."/>
            <person name="Li H."/>
            <person name="Zhou J."/>
            <person name="Ni P."/>
            <person name="Dong W."/>
            <person name="Hu S."/>
            <person name="Zeng C."/>
            <person name="Zhang J."/>
            <person name="Zhang Y."/>
            <person name="Li R."/>
            <person name="Xu Z."/>
            <person name="Li S."/>
            <person name="Li X."/>
            <person name="Zheng H."/>
            <person name="Cong L."/>
            <person name="Lin L."/>
            <person name="Yin J."/>
            <person name="Geng J."/>
            <person name="Li G."/>
            <person name="Shi J."/>
            <person name="Liu J."/>
            <person name="Lv H."/>
            <person name="Li J."/>
            <person name="Wang J."/>
            <person name="Deng Y."/>
            <person name="Ran L."/>
            <person name="Shi X."/>
            <person name="Wang X."/>
            <person name="Wu Q."/>
            <person name="Li C."/>
            <person name="Ren X."/>
            <person name="Wang J."/>
            <person name="Wang X."/>
            <person name="Li D."/>
            <person name="Liu D."/>
            <person name="Zhang X."/>
            <person name="Ji Z."/>
            <person name="Zhao W."/>
            <person name="Sun Y."/>
            <person name="Zhang Z."/>
            <person name="Bao J."/>
            <person name="Han Y."/>
            <person name="Dong L."/>
            <person name="Ji J."/>
            <person name="Chen P."/>
            <person name="Wu S."/>
            <person name="Liu J."/>
            <person name="Xiao Y."/>
            <person name="Bu D."/>
            <person name="Tan J."/>
            <person name="Yang L."/>
            <person name="Ye C."/>
            <person name="Zhang J."/>
            <person name="Xu J."/>
            <person name="Zhou Y."/>
            <person name="Yu Y."/>
            <person name="Zhang B."/>
            <person name="Zhuang S."/>
            <person name="Wei H."/>
            <person name="Liu B."/>
            <person name="Lei M."/>
            <person name="Yu H."/>
            <person name="Li Y."/>
            <person name="Xu H."/>
            <person name="Wei S."/>
            <person name="He X."/>
            <person name="Fang L."/>
            <person name="Zhang Z."/>
            <person name="Zhang Y."/>
            <person name="Huang X."/>
            <person name="Su Z."/>
            <person name="Tong W."/>
            <person name="Li J."/>
            <person name="Tong Z."/>
            <person name="Li S."/>
            <person name="Ye J."/>
            <person name="Wang L."/>
            <person name="Fang L."/>
            <person name="Lei T."/>
            <person name="Chen C."/>
            <person name="Chen H."/>
            <person name="Xu Z."/>
            <person name="Li H."/>
            <person name="Huang H."/>
            <person name="Zhang F."/>
            <person name="Xu H."/>
            <person name="Li N."/>
            <person name="Zhao C."/>
            <person name="Li S."/>
            <person name="Dong L."/>
            <person name="Huang Y."/>
            <person name="Li L."/>
            <person name="Xi Y."/>
            <person name="Qi Q."/>
            <person name="Li W."/>
            <person name="Zhang B."/>
            <person name="Hu W."/>
            <person name="Zhang Y."/>
            <person name="Tian X."/>
            <person name="Jiao Y."/>
            <person name="Liang X."/>
            <person name="Jin J."/>
            <person name="Gao L."/>
            <person name="Zheng W."/>
            <person name="Hao B."/>
            <person name="Liu S."/>
            <person name="Wang W."/>
            <person name="Yuan L."/>
            <person name="Cao M."/>
            <person name="McDermott J."/>
            <person name="Samudrala R."/>
            <person name="Wang J."/>
            <person name="Wong G.K."/>
            <person name="Yang H."/>
        </authorList>
    </citation>
    <scope>NUCLEOTIDE SEQUENCE [LARGE SCALE GENOMIC DNA]</scope>
</reference>